<feature type="binding site" evidence="11">
    <location>
        <begin position="94"/>
        <end position="98"/>
    </location>
    <ligand>
        <name>NAD(+)</name>
        <dbReference type="ChEBI" id="CHEBI:57540"/>
    </ligand>
</feature>
<name>A0A096B564_FLAPL</name>
<evidence type="ECO:0000256" key="11">
    <source>
        <dbReference type="PIRSR" id="PIRSR000112-3"/>
    </source>
</evidence>
<feature type="binding site" evidence="11">
    <location>
        <position position="131"/>
    </location>
    <ligand>
        <name>NAD(+)</name>
        <dbReference type="ChEBI" id="CHEBI:57540"/>
    </ligand>
</feature>
<dbReference type="CDD" id="cd08170">
    <property type="entry name" value="GlyDH"/>
    <property type="match status" value="1"/>
</dbReference>
<evidence type="ECO:0000256" key="4">
    <source>
        <dbReference type="ARBA" id="ARBA00023027"/>
    </source>
</evidence>
<evidence type="ECO:0000256" key="9">
    <source>
        <dbReference type="PIRSR" id="PIRSR000112-1"/>
    </source>
</evidence>
<organism evidence="13 14">
    <name type="scientific">Flavonifractor plautii 1_3_50AFAA</name>
    <dbReference type="NCBI Taxonomy" id="742738"/>
    <lineage>
        <taxon>Bacteria</taxon>
        <taxon>Bacillati</taxon>
        <taxon>Bacillota</taxon>
        <taxon>Clostridia</taxon>
        <taxon>Eubacteriales</taxon>
        <taxon>Oscillospiraceae</taxon>
        <taxon>Flavonifractor</taxon>
    </lineage>
</organism>
<dbReference type="HOGENOM" id="CLU_044754_1_0_9"/>
<gene>
    <name evidence="13" type="ORF">HMPREF9460_03146</name>
</gene>
<dbReference type="GO" id="GO:0046872">
    <property type="term" value="F:metal ion binding"/>
    <property type="evidence" value="ECO:0007669"/>
    <property type="project" value="UniProtKB-KW"/>
</dbReference>
<reference evidence="13 14" key="1">
    <citation type="submission" date="2011-08" db="EMBL/GenBank/DDBJ databases">
        <title>The Genome Sequence of Clostridium orbiscindens 1_3_50AFAA.</title>
        <authorList>
            <consortium name="The Broad Institute Genome Sequencing Platform"/>
            <person name="Earl A."/>
            <person name="Ward D."/>
            <person name="Feldgarden M."/>
            <person name="Gevers D."/>
            <person name="Daigneault M."/>
            <person name="Strauss J."/>
            <person name="Allen-Vercoe E."/>
            <person name="Young S.K."/>
            <person name="Zeng Q."/>
            <person name="Gargeya S."/>
            <person name="Fitzgerald M."/>
            <person name="Haas B."/>
            <person name="Abouelleil A."/>
            <person name="Alvarado L."/>
            <person name="Arachchi H.M."/>
            <person name="Berlin A."/>
            <person name="Brown A."/>
            <person name="Chapman S.B."/>
            <person name="Chen Z."/>
            <person name="Dunbar C."/>
            <person name="Freedman E."/>
            <person name="Gearin G."/>
            <person name="Gellesch M."/>
            <person name="Goldberg J."/>
            <person name="Griggs A."/>
            <person name="Gujja S."/>
            <person name="Heiman D."/>
            <person name="Howarth C."/>
            <person name="Larson L."/>
            <person name="Lui A."/>
            <person name="MacDonald P.J.P."/>
            <person name="Montmayeur A."/>
            <person name="Murphy C."/>
            <person name="Neiman D."/>
            <person name="Pearson M."/>
            <person name="Priest M."/>
            <person name="Roberts A."/>
            <person name="Saif S."/>
            <person name="Shea T."/>
            <person name="Shenoy N."/>
            <person name="Sisk P."/>
            <person name="Stolte C."/>
            <person name="Sykes S."/>
            <person name="Wortman J."/>
            <person name="Nusbaum C."/>
            <person name="Birren B."/>
        </authorList>
    </citation>
    <scope>NUCLEOTIDE SEQUENCE [LARGE SCALE GENOMIC DNA]</scope>
    <source>
        <strain evidence="13 14">1_3_50AFAA</strain>
    </source>
</reference>
<dbReference type="eggNOG" id="COG0371">
    <property type="taxonomic scope" value="Bacteria"/>
</dbReference>
<evidence type="ECO:0000256" key="3">
    <source>
        <dbReference type="ARBA" id="ARBA00023002"/>
    </source>
</evidence>
<dbReference type="Pfam" id="PF00465">
    <property type="entry name" value="Fe-ADH"/>
    <property type="match status" value="1"/>
</dbReference>
<dbReference type="PATRIC" id="fig|742738.3.peg.3236"/>
<dbReference type="NCBIfam" id="NF006941">
    <property type="entry name" value="PRK09423.1"/>
    <property type="match status" value="1"/>
</dbReference>
<keyword evidence="3" id="KW-0560">Oxidoreductase</keyword>
<dbReference type="GO" id="GO:0008888">
    <property type="term" value="F:glycerol dehydrogenase (NAD+) activity"/>
    <property type="evidence" value="ECO:0007669"/>
    <property type="project" value="UniProtKB-EC"/>
</dbReference>
<comment type="similarity">
    <text evidence="1">Belongs to the iron-containing alcohol dehydrogenase family.</text>
</comment>
<dbReference type="EC" id="1.1.1.6" evidence="6"/>
<dbReference type="Gene3D" id="1.20.1090.10">
    <property type="entry name" value="Dehydroquinate synthase-like - alpha domain"/>
    <property type="match status" value="1"/>
</dbReference>
<evidence type="ECO:0000256" key="1">
    <source>
        <dbReference type="ARBA" id="ARBA00007358"/>
    </source>
</evidence>
<dbReference type="PROSITE" id="PS00913">
    <property type="entry name" value="ADH_IRON_1"/>
    <property type="match status" value="1"/>
</dbReference>
<evidence type="ECO:0000259" key="12">
    <source>
        <dbReference type="Pfam" id="PF00465"/>
    </source>
</evidence>
<dbReference type="Proteomes" id="UP000029585">
    <property type="component" value="Unassembled WGS sequence"/>
</dbReference>
<keyword evidence="2 9" id="KW-0479">Metal-binding</keyword>
<dbReference type="Gene3D" id="3.40.50.1970">
    <property type="match status" value="1"/>
</dbReference>
<evidence type="ECO:0000256" key="2">
    <source>
        <dbReference type="ARBA" id="ARBA00022723"/>
    </source>
</evidence>
<dbReference type="InterPro" id="IPR018211">
    <property type="entry name" value="ADH_Fe_CS"/>
</dbReference>
<comment type="catalytic activity">
    <reaction evidence="8">
        <text>glycerol + NAD(+) = dihydroxyacetone + NADH + H(+)</text>
        <dbReference type="Rhea" id="RHEA:13769"/>
        <dbReference type="ChEBI" id="CHEBI:15378"/>
        <dbReference type="ChEBI" id="CHEBI:16016"/>
        <dbReference type="ChEBI" id="CHEBI:17754"/>
        <dbReference type="ChEBI" id="CHEBI:57540"/>
        <dbReference type="ChEBI" id="CHEBI:57945"/>
        <dbReference type="EC" id="1.1.1.6"/>
    </reaction>
</comment>
<keyword evidence="9" id="KW-0862">Zinc</keyword>
<dbReference type="PANTHER" id="PTHR43616:SF5">
    <property type="entry name" value="GLYCEROL DEHYDROGENASE 1"/>
    <property type="match status" value="1"/>
</dbReference>
<evidence type="ECO:0000256" key="8">
    <source>
        <dbReference type="ARBA" id="ARBA00049006"/>
    </source>
</evidence>
<feature type="binding site" evidence="9">
    <location>
        <position position="254"/>
    </location>
    <ligand>
        <name>glycerol</name>
        <dbReference type="ChEBI" id="CHEBI:17754"/>
    </ligand>
</feature>
<dbReference type="EMBL" id="ADLO01000095">
    <property type="protein sequence ID" value="KGF54106.1"/>
    <property type="molecule type" value="Genomic_DNA"/>
</dbReference>
<keyword evidence="14" id="KW-1185">Reference proteome</keyword>
<protein>
    <recommendedName>
        <fullName evidence="7">Glycerol dehydrogenase</fullName>
        <ecNumber evidence="6">1.1.1.6</ecNumber>
    </recommendedName>
</protein>
<feature type="binding site" evidence="9">
    <location>
        <position position="271"/>
    </location>
    <ligand>
        <name>glycerol</name>
        <dbReference type="ChEBI" id="CHEBI:17754"/>
    </ligand>
</feature>
<dbReference type="SUPFAM" id="SSF56796">
    <property type="entry name" value="Dehydroquinate synthase-like"/>
    <property type="match status" value="1"/>
</dbReference>
<evidence type="ECO:0000256" key="5">
    <source>
        <dbReference type="ARBA" id="ARBA00037918"/>
    </source>
</evidence>
<dbReference type="InterPro" id="IPR001670">
    <property type="entry name" value="ADH_Fe/GldA"/>
</dbReference>
<comment type="caution">
    <text evidence="13">The sequence shown here is derived from an EMBL/GenBank/DDBJ whole genome shotgun (WGS) entry which is preliminary data.</text>
</comment>
<feature type="binding site" evidence="9">
    <location>
        <position position="171"/>
    </location>
    <ligand>
        <name>glycerol</name>
        <dbReference type="ChEBI" id="CHEBI:17754"/>
    </ligand>
</feature>
<proteinExistence type="inferred from homology"/>
<feature type="binding site" evidence="11">
    <location>
        <position position="125"/>
    </location>
    <ligand>
        <name>NAD(+)</name>
        <dbReference type="ChEBI" id="CHEBI:57540"/>
    </ligand>
</feature>
<dbReference type="AlphaFoldDB" id="A0A096B564"/>
<comment type="pathway">
    <text evidence="5">Polyol metabolism; glycerol fermentation; glycerone phosphate from glycerol (oxidative route): step 1/2.</text>
</comment>
<sequence>MTYAIKAPARYAQGAGELANLGRSAKKLGDKFLVICSDNSRGRFGAQVEASLAEQEKEAVFTTFHGEATKDEVFSKMDECRAQGCDVVVGMGGGKALDTAKAVAENLGLPCVIIPTVASNDAPCSGVAVLYNDAGVVIKAVLMRRNPDLVLVDTGIIANAPRRLFAAGLGDALSTWFEARACKNSGARTMARGNVSNTGLMMARLCYDLLMEKGRDALAAVERHEVTPALEDVVEATIYLSGLGFENGGLAAAHAVNDGFAQEPQAHGMYHGEKVAFGTLVQLVLEKAPQEELEQVLAFLRDTGLPLTLAQLGVKEIVPETLKKVEEAAVVPTQSTKNLRADITAQEVYHAILEADRIGRDYLAR</sequence>
<feature type="binding site" evidence="11">
    <location>
        <begin position="116"/>
        <end position="119"/>
    </location>
    <ligand>
        <name>NAD(+)</name>
        <dbReference type="ChEBI" id="CHEBI:57540"/>
    </ligand>
</feature>
<evidence type="ECO:0000313" key="13">
    <source>
        <dbReference type="EMBL" id="KGF54106.1"/>
    </source>
</evidence>
<dbReference type="PIRSF" id="PIRSF000112">
    <property type="entry name" value="Glycerol_dehydrogenase"/>
    <property type="match status" value="1"/>
</dbReference>
<comment type="cofactor">
    <cofactor evidence="9">
        <name>Zn(2+)</name>
        <dbReference type="ChEBI" id="CHEBI:29105"/>
    </cofactor>
    <text evidence="9">Binds 1 zinc ion per subunit.</text>
</comment>
<evidence type="ECO:0000256" key="7">
    <source>
        <dbReference type="ARBA" id="ARBA00040132"/>
    </source>
</evidence>
<dbReference type="PANTHER" id="PTHR43616">
    <property type="entry name" value="GLYCEROL DEHYDROGENASE"/>
    <property type="match status" value="1"/>
</dbReference>
<evidence type="ECO:0000256" key="6">
    <source>
        <dbReference type="ARBA" id="ARBA00039147"/>
    </source>
</evidence>
<feature type="binding site" evidence="10">
    <location>
        <position position="121"/>
    </location>
    <ligand>
        <name>glycerol</name>
        <dbReference type="ChEBI" id="CHEBI:17754"/>
    </ligand>
</feature>
<evidence type="ECO:0000313" key="14">
    <source>
        <dbReference type="Proteomes" id="UP000029585"/>
    </source>
</evidence>
<evidence type="ECO:0000256" key="10">
    <source>
        <dbReference type="PIRSR" id="PIRSR000112-2"/>
    </source>
</evidence>
<dbReference type="InterPro" id="IPR016205">
    <property type="entry name" value="Glycerol_DH"/>
</dbReference>
<feature type="domain" description="Alcohol dehydrogenase iron-type/glycerol dehydrogenase GldA" evidence="12">
    <location>
        <begin position="8"/>
        <end position="154"/>
    </location>
</feature>
<accession>A0A096B564</accession>
<dbReference type="RefSeq" id="WP_044942489.1">
    <property type="nucleotide sequence ID" value="NZ_KN174165.1"/>
</dbReference>
<keyword evidence="4 11" id="KW-0520">NAD</keyword>